<proteinExistence type="predicted"/>
<dbReference type="Gene3D" id="2.60.40.200">
    <property type="entry name" value="Superoxide dismutase, copper/zinc binding domain"/>
    <property type="match status" value="5"/>
</dbReference>
<feature type="chain" id="PRO_5042270884" description="Superoxide dismutase copper/zinc binding domain-containing protein" evidence="2">
    <location>
        <begin position="21"/>
        <end position="1032"/>
    </location>
</feature>
<accession>A0AAE1D5Y8</accession>
<dbReference type="InterPro" id="IPR053257">
    <property type="entry name" value="Cu-only_SOD"/>
</dbReference>
<evidence type="ECO:0000256" key="2">
    <source>
        <dbReference type="SAM" id="SignalP"/>
    </source>
</evidence>
<organism evidence="4 5">
    <name type="scientific">Elysia crispata</name>
    <name type="common">lettuce slug</name>
    <dbReference type="NCBI Taxonomy" id="231223"/>
    <lineage>
        <taxon>Eukaryota</taxon>
        <taxon>Metazoa</taxon>
        <taxon>Spiralia</taxon>
        <taxon>Lophotrochozoa</taxon>
        <taxon>Mollusca</taxon>
        <taxon>Gastropoda</taxon>
        <taxon>Heterobranchia</taxon>
        <taxon>Euthyneura</taxon>
        <taxon>Panpulmonata</taxon>
        <taxon>Sacoglossa</taxon>
        <taxon>Placobranchoidea</taxon>
        <taxon>Plakobranchidae</taxon>
        <taxon>Elysia</taxon>
    </lineage>
</organism>
<feature type="domain" description="Superoxide dismutase copper/zinc binding" evidence="3">
    <location>
        <begin position="298"/>
        <end position="429"/>
    </location>
</feature>
<protein>
    <recommendedName>
        <fullName evidence="3">Superoxide dismutase copper/zinc binding domain-containing protein</fullName>
    </recommendedName>
</protein>
<evidence type="ECO:0000256" key="1">
    <source>
        <dbReference type="SAM" id="Phobius"/>
    </source>
</evidence>
<gene>
    <name evidence="4" type="ORF">RRG08_006619</name>
</gene>
<feature type="domain" description="Superoxide dismutase copper/zinc binding" evidence="3">
    <location>
        <begin position="627"/>
        <end position="733"/>
    </location>
</feature>
<dbReference type="Pfam" id="PF00080">
    <property type="entry name" value="Sod_Cu"/>
    <property type="match status" value="2"/>
</dbReference>
<keyword evidence="1" id="KW-0812">Transmembrane</keyword>
<name>A0AAE1D5Y8_9GAST</name>
<dbReference type="GO" id="GO:0006801">
    <property type="term" value="P:superoxide metabolic process"/>
    <property type="evidence" value="ECO:0007669"/>
    <property type="project" value="InterPro"/>
</dbReference>
<evidence type="ECO:0000313" key="4">
    <source>
        <dbReference type="EMBL" id="KAK3758040.1"/>
    </source>
</evidence>
<feature type="signal peptide" evidence="2">
    <location>
        <begin position="1"/>
        <end position="20"/>
    </location>
</feature>
<dbReference type="PANTHER" id="PTHR20910">
    <property type="entry name" value="AGAP001623-PA"/>
    <property type="match status" value="1"/>
</dbReference>
<keyword evidence="1" id="KW-0472">Membrane</keyword>
<dbReference type="GO" id="GO:0046872">
    <property type="term" value="F:metal ion binding"/>
    <property type="evidence" value="ECO:0007669"/>
    <property type="project" value="InterPro"/>
</dbReference>
<dbReference type="InterPro" id="IPR036423">
    <property type="entry name" value="SOD-like_Cu/Zn_dom_sf"/>
</dbReference>
<dbReference type="AlphaFoldDB" id="A0AAE1D5Y8"/>
<keyword evidence="1" id="KW-1133">Transmembrane helix</keyword>
<dbReference type="EMBL" id="JAWDGP010005301">
    <property type="protein sequence ID" value="KAK3758040.1"/>
    <property type="molecule type" value="Genomic_DNA"/>
</dbReference>
<keyword evidence="5" id="KW-1185">Reference proteome</keyword>
<dbReference type="Proteomes" id="UP001283361">
    <property type="component" value="Unassembled WGS sequence"/>
</dbReference>
<keyword evidence="2" id="KW-0732">Signal</keyword>
<comment type="caution">
    <text evidence="4">The sequence shown here is derived from an EMBL/GenBank/DDBJ whole genome shotgun (WGS) entry which is preliminary data.</text>
</comment>
<sequence>MNWIHILIFVLAELAQWSHAQTLQAKFHMEGVTGQADVTWTAQTLTVTLNIAKSLGSTAVEIHPIWVNFDDMNKCESSLLGNTIEGLSVNATIEAGNSVKVTYSNVPSLTYVEGHSLVLRRSGAQKVICATIQQNVDHVTALVRLRGTILGHVYLRQAMGSGSSTRIVSDLVTQRDTQMATWRVTNSFRTCKDFMTSLLANIYDPTSSAAGGCSTSNQKNCAIGDLTSKLGRISFSSNVGHSVRQAYTDSNLPLFGNNNVGNLLMVIIPTDQSIKPTCGKINVYAERSAKAIFSNEGVTGTIEFSQKSPLDPTKTSVNLQGLNGNAGGYHVHLWPVPERAKSSQNNMCAPEYVSGHFNPFIDQVGIPGSANYPAAGASTYDMYEVGDLSAKYGMLNNDSNKTGTYTDYNLQLFGKNSIIGRSLVIHRNDATASRWVCVNIEPQYPVIAAEALFLYPVIGRVVFMQERDHPDLGTSVFASLDYIDERGDTQKHVWMVGSMAPGADMLEVNETKRCVSAGRVYNPDSLWSGWLGDRYSLECANNKAVACKIGDLSGKLGGLSIGNSAAGQDGVSKWFATDSYLPLSSLHSIIGKSIVIRNKANSKSLACATIKPVHPVALVARFTSGPVTGKVRFDQKVGFGSKQTTFQSDLTGLTHGQRQSLQIHELPAGEGQSACSDLGLVFDPLKVGNSPPSHNTDDSFKIGDLSRFAAKNTSYNLPLSGLNSIKGRSVAVMGQSSVVSCATIDWDVDGWTRVDAKVTYTGEVIGTITMHQHIHPDGMMSDTSILTDLKYTNTSKHSVNHNWHTHEKLVSGDSQAASGRCMSTGPHYNPFHAAVNEAAYASKCSKINQLRCELGDQSMKTMTINIGNGRKLHTDIFQPLFGKFSVQGRSIVVHVENKGAARFVCADIVPQTTSPVEITFKTPTTFSGLSEADKTRQIGKVYADAIRSYPGEVVVVIKSSNTQETTVSVHFLGSRSTIIRDRFLEYTNDEKRRDKLGPFSPTINFAGPTGFNIFLILFTLMPSIICSMMFVS</sequence>
<evidence type="ECO:0000259" key="3">
    <source>
        <dbReference type="Pfam" id="PF00080"/>
    </source>
</evidence>
<dbReference type="SUPFAM" id="SSF49329">
    <property type="entry name" value="Cu,Zn superoxide dismutase-like"/>
    <property type="match status" value="5"/>
</dbReference>
<dbReference type="InterPro" id="IPR001424">
    <property type="entry name" value="SOD_Cu_Zn_dom"/>
</dbReference>
<dbReference type="PANTHER" id="PTHR20910:SF1">
    <property type="entry name" value="SUPEROXIDE DISMUTASE COPPER_ZINC BINDING DOMAIN-CONTAINING PROTEIN"/>
    <property type="match status" value="1"/>
</dbReference>
<reference evidence="4" key="1">
    <citation type="journal article" date="2023" name="G3 (Bethesda)">
        <title>A reference genome for the long-term kleptoplast-retaining sea slug Elysia crispata morphotype clarki.</title>
        <authorList>
            <person name="Eastman K.E."/>
            <person name="Pendleton A.L."/>
            <person name="Shaikh M.A."/>
            <person name="Suttiyut T."/>
            <person name="Ogas R."/>
            <person name="Tomko P."/>
            <person name="Gavelis G."/>
            <person name="Widhalm J.R."/>
            <person name="Wisecaver J.H."/>
        </authorList>
    </citation>
    <scope>NUCLEOTIDE SEQUENCE</scope>
    <source>
        <strain evidence="4">ECLA1</strain>
    </source>
</reference>
<evidence type="ECO:0000313" key="5">
    <source>
        <dbReference type="Proteomes" id="UP001283361"/>
    </source>
</evidence>
<feature type="transmembrane region" description="Helical" evidence="1">
    <location>
        <begin position="1011"/>
        <end position="1031"/>
    </location>
</feature>